<evidence type="ECO:0000313" key="2">
    <source>
        <dbReference type="Proteomes" id="UP001162501"/>
    </source>
</evidence>
<dbReference type="Proteomes" id="UP001162501">
    <property type="component" value="Chromosome 34"/>
</dbReference>
<dbReference type="EMBL" id="OZ243562">
    <property type="protein sequence ID" value="CAN0500073.1"/>
    <property type="molecule type" value="Genomic_DNA"/>
</dbReference>
<protein>
    <submittedName>
        <fullName evidence="1">Uncharacterized protein</fullName>
    </submittedName>
</protein>
<organism evidence="1 2">
    <name type="scientific">Rangifer tarandus platyrhynchus</name>
    <name type="common">Svalbard reindeer</name>
    <dbReference type="NCBI Taxonomy" id="3082113"/>
    <lineage>
        <taxon>Eukaryota</taxon>
        <taxon>Metazoa</taxon>
        <taxon>Chordata</taxon>
        <taxon>Craniata</taxon>
        <taxon>Vertebrata</taxon>
        <taxon>Euteleostomi</taxon>
        <taxon>Mammalia</taxon>
        <taxon>Eutheria</taxon>
        <taxon>Laurasiatheria</taxon>
        <taxon>Artiodactyla</taxon>
        <taxon>Ruminantia</taxon>
        <taxon>Pecora</taxon>
        <taxon>Cervidae</taxon>
        <taxon>Odocoileinae</taxon>
        <taxon>Rangifer</taxon>
    </lineage>
</organism>
<proteinExistence type="predicted"/>
<gene>
    <name evidence="1" type="ORF">MRATA1EN22A_LOCUS22220</name>
</gene>
<evidence type="ECO:0000313" key="1">
    <source>
        <dbReference type="EMBL" id="CAN0500073.1"/>
    </source>
</evidence>
<reference evidence="1" key="1">
    <citation type="submission" date="2025-03" db="EMBL/GenBank/DDBJ databases">
        <authorList>
            <consortium name="ELIXIR-Norway"/>
            <consortium name="Elixir Norway"/>
        </authorList>
    </citation>
    <scope>NUCLEOTIDE SEQUENCE</scope>
</reference>
<sequence>MVTEGKISALVKAAGVNTGPSLPGLFAKALASVNIRDLTCKAGASGPAPAADAPPAGGPPPSPPGEDKKAEAQKRI</sequence>
<accession>A0ACB1MKH5</accession>
<name>A0ACB1MKH5_RANTA</name>